<dbReference type="Proteomes" id="UP001054837">
    <property type="component" value="Unassembled WGS sequence"/>
</dbReference>
<name>A0AAV4VIV3_9ARAC</name>
<evidence type="ECO:0000313" key="2">
    <source>
        <dbReference type="EMBL" id="GIY70341.1"/>
    </source>
</evidence>
<keyword evidence="1" id="KW-1133">Transmembrane helix</keyword>
<proteinExistence type="predicted"/>
<protein>
    <submittedName>
        <fullName evidence="2">Uncharacterized protein</fullName>
    </submittedName>
</protein>
<evidence type="ECO:0000256" key="1">
    <source>
        <dbReference type="SAM" id="Phobius"/>
    </source>
</evidence>
<reference evidence="2 3" key="1">
    <citation type="submission" date="2021-06" db="EMBL/GenBank/DDBJ databases">
        <title>Caerostris darwini draft genome.</title>
        <authorList>
            <person name="Kono N."/>
            <person name="Arakawa K."/>
        </authorList>
    </citation>
    <scope>NUCLEOTIDE SEQUENCE [LARGE SCALE GENOMIC DNA]</scope>
</reference>
<sequence>MMDDTNNKRRQLERLTAVFFDRVVFCLLRFLRSLLYLQGLGISLLFVHGCGFLMKTILDLFGRPKTKDIAQGSVDIEVVKRTTNRCKSKNLIPSSVIKCF</sequence>
<keyword evidence="3" id="KW-1185">Reference proteome</keyword>
<feature type="transmembrane region" description="Helical" evidence="1">
    <location>
        <begin position="37"/>
        <end position="58"/>
    </location>
</feature>
<evidence type="ECO:0000313" key="3">
    <source>
        <dbReference type="Proteomes" id="UP001054837"/>
    </source>
</evidence>
<organism evidence="2 3">
    <name type="scientific">Caerostris darwini</name>
    <dbReference type="NCBI Taxonomy" id="1538125"/>
    <lineage>
        <taxon>Eukaryota</taxon>
        <taxon>Metazoa</taxon>
        <taxon>Ecdysozoa</taxon>
        <taxon>Arthropoda</taxon>
        <taxon>Chelicerata</taxon>
        <taxon>Arachnida</taxon>
        <taxon>Araneae</taxon>
        <taxon>Araneomorphae</taxon>
        <taxon>Entelegynae</taxon>
        <taxon>Araneoidea</taxon>
        <taxon>Araneidae</taxon>
        <taxon>Caerostris</taxon>
    </lineage>
</organism>
<comment type="caution">
    <text evidence="2">The sequence shown here is derived from an EMBL/GenBank/DDBJ whole genome shotgun (WGS) entry which is preliminary data.</text>
</comment>
<accession>A0AAV4VIV3</accession>
<dbReference type="EMBL" id="BPLQ01013154">
    <property type="protein sequence ID" value="GIY70341.1"/>
    <property type="molecule type" value="Genomic_DNA"/>
</dbReference>
<keyword evidence="1" id="KW-0812">Transmembrane</keyword>
<dbReference type="AlphaFoldDB" id="A0AAV4VIV3"/>
<gene>
    <name evidence="2" type="ORF">CDAR_61751</name>
</gene>
<keyword evidence="1" id="KW-0472">Membrane</keyword>